<dbReference type="SMART" id="SM00066">
    <property type="entry name" value="GAL4"/>
    <property type="match status" value="1"/>
</dbReference>
<evidence type="ECO:0000256" key="2">
    <source>
        <dbReference type="SAM" id="MobiDB-lite"/>
    </source>
</evidence>
<dbReference type="Proteomes" id="UP000267821">
    <property type="component" value="Unassembled WGS sequence"/>
</dbReference>
<evidence type="ECO:0000259" key="3">
    <source>
        <dbReference type="PROSITE" id="PS50048"/>
    </source>
</evidence>
<evidence type="ECO:0000313" key="5">
    <source>
        <dbReference type="Proteomes" id="UP000267821"/>
    </source>
</evidence>
<keyword evidence="5" id="KW-1185">Reference proteome</keyword>
<keyword evidence="1" id="KW-0539">Nucleus</keyword>
<dbReference type="Gene3D" id="4.10.240.10">
    <property type="entry name" value="Zn(2)-C6 fungal-type DNA-binding domain"/>
    <property type="match status" value="1"/>
</dbReference>
<feature type="compositionally biased region" description="Polar residues" evidence="2">
    <location>
        <begin position="85"/>
        <end position="97"/>
    </location>
</feature>
<dbReference type="PROSITE" id="PS00463">
    <property type="entry name" value="ZN2_CY6_FUNGAL_1"/>
    <property type="match status" value="1"/>
</dbReference>
<evidence type="ECO:0000313" key="4">
    <source>
        <dbReference type="EMBL" id="RPB27606.1"/>
    </source>
</evidence>
<feature type="compositionally biased region" description="Pro residues" evidence="2">
    <location>
        <begin position="285"/>
        <end position="295"/>
    </location>
</feature>
<dbReference type="Pfam" id="PF00172">
    <property type="entry name" value="Zn_clus"/>
    <property type="match status" value="1"/>
</dbReference>
<evidence type="ECO:0000256" key="1">
    <source>
        <dbReference type="ARBA" id="ARBA00023242"/>
    </source>
</evidence>
<feature type="region of interest" description="Disordered" evidence="2">
    <location>
        <begin position="1"/>
        <end position="138"/>
    </location>
</feature>
<feature type="domain" description="Zn(2)-C6 fungal-type" evidence="3">
    <location>
        <begin position="162"/>
        <end position="196"/>
    </location>
</feature>
<feature type="compositionally biased region" description="Basic and acidic residues" evidence="2">
    <location>
        <begin position="50"/>
        <end position="84"/>
    </location>
</feature>
<dbReference type="SUPFAM" id="SSF57701">
    <property type="entry name" value="Zn2/Cys6 DNA-binding domain"/>
    <property type="match status" value="1"/>
</dbReference>
<dbReference type="OrthoDB" id="5401558at2759"/>
<organism evidence="4 5">
    <name type="scientific">Terfezia boudieri ATCC MYA-4762</name>
    <dbReference type="NCBI Taxonomy" id="1051890"/>
    <lineage>
        <taxon>Eukaryota</taxon>
        <taxon>Fungi</taxon>
        <taxon>Dikarya</taxon>
        <taxon>Ascomycota</taxon>
        <taxon>Pezizomycotina</taxon>
        <taxon>Pezizomycetes</taxon>
        <taxon>Pezizales</taxon>
        <taxon>Pezizaceae</taxon>
        <taxon>Terfezia</taxon>
    </lineage>
</organism>
<dbReference type="InParanoid" id="A0A3N4LXH5"/>
<dbReference type="GO" id="GO:0008270">
    <property type="term" value="F:zinc ion binding"/>
    <property type="evidence" value="ECO:0007669"/>
    <property type="project" value="InterPro"/>
</dbReference>
<dbReference type="EMBL" id="ML121531">
    <property type="protein sequence ID" value="RPB27606.1"/>
    <property type="molecule type" value="Genomic_DNA"/>
</dbReference>
<dbReference type="PROSITE" id="PS50048">
    <property type="entry name" value="ZN2_CY6_FUNGAL_2"/>
    <property type="match status" value="1"/>
</dbReference>
<reference evidence="4 5" key="1">
    <citation type="journal article" date="2018" name="Nat. Ecol. Evol.">
        <title>Pezizomycetes genomes reveal the molecular basis of ectomycorrhizal truffle lifestyle.</title>
        <authorList>
            <person name="Murat C."/>
            <person name="Payen T."/>
            <person name="Noel B."/>
            <person name="Kuo A."/>
            <person name="Morin E."/>
            <person name="Chen J."/>
            <person name="Kohler A."/>
            <person name="Krizsan K."/>
            <person name="Balestrini R."/>
            <person name="Da Silva C."/>
            <person name="Montanini B."/>
            <person name="Hainaut M."/>
            <person name="Levati E."/>
            <person name="Barry K.W."/>
            <person name="Belfiori B."/>
            <person name="Cichocki N."/>
            <person name="Clum A."/>
            <person name="Dockter R.B."/>
            <person name="Fauchery L."/>
            <person name="Guy J."/>
            <person name="Iotti M."/>
            <person name="Le Tacon F."/>
            <person name="Lindquist E.A."/>
            <person name="Lipzen A."/>
            <person name="Malagnac F."/>
            <person name="Mello A."/>
            <person name="Molinier V."/>
            <person name="Miyauchi S."/>
            <person name="Poulain J."/>
            <person name="Riccioni C."/>
            <person name="Rubini A."/>
            <person name="Sitrit Y."/>
            <person name="Splivallo R."/>
            <person name="Traeger S."/>
            <person name="Wang M."/>
            <person name="Zifcakova L."/>
            <person name="Wipf D."/>
            <person name="Zambonelli A."/>
            <person name="Paolocci F."/>
            <person name="Nowrousian M."/>
            <person name="Ottonello S."/>
            <person name="Baldrian P."/>
            <person name="Spatafora J.W."/>
            <person name="Henrissat B."/>
            <person name="Nagy L.G."/>
            <person name="Aury J.M."/>
            <person name="Wincker P."/>
            <person name="Grigoriev I.V."/>
            <person name="Bonfante P."/>
            <person name="Martin F.M."/>
        </authorList>
    </citation>
    <scope>NUCLEOTIDE SEQUENCE [LARGE SCALE GENOMIC DNA]</scope>
    <source>
        <strain evidence="4 5">ATCC MYA-4762</strain>
    </source>
</reference>
<dbReference type="InterPro" id="IPR036864">
    <property type="entry name" value="Zn2-C6_fun-type_DNA-bd_sf"/>
</dbReference>
<sequence>MYPSNTSPPQPWQQEEGSRYPPSEGGAYPPPLDHLYHSARGEQPPNGFTGREDGNRHPSREDNRYSSREHAYTRYPQREEDHRNQPSPLHSHSQRPSSPHLGESQVLPLPKAEPHPMGPSMANPDSYRLPPQAMPAQDPYSRMQHQHMSFTQPAPRQRTAIACRYCRRRKIRCSGFESSQDGRCSNCQRFNQECIFTPVSSQTQAFVPAHTQFPQLRQVPGRGGRPEFSQVAVQLYGAHGQPLSVQPPPPGDYPLPGHGYARSSSPGPFEFDQGPFGEPRDDQPNSPPILPPPRGFSPAPTSSSNPTFGYGESAPSTFYQPGPPGPGRRSSPPPPPPPPPFVERPASISPHPSIRPSMWPGPQRPESTGPTTGPSGQTPSLRMGLQNVLDTPPGTQRSAHDHEMLNQLKRGL</sequence>
<protein>
    <recommendedName>
        <fullName evidence="3">Zn(2)-C6 fungal-type domain-containing protein</fullName>
    </recommendedName>
</protein>
<accession>A0A3N4LXH5</accession>
<dbReference type="STRING" id="1051890.A0A3N4LXH5"/>
<feature type="compositionally biased region" description="Pro residues" evidence="2">
    <location>
        <begin position="1"/>
        <end position="11"/>
    </location>
</feature>
<dbReference type="InterPro" id="IPR001138">
    <property type="entry name" value="Zn2Cys6_DnaBD"/>
</dbReference>
<dbReference type="GO" id="GO:0000981">
    <property type="term" value="F:DNA-binding transcription factor activity, RNA polymerase II-specific"/>
    <property type="evidence" value="ECO:0007669"/>
    <property type="project" value="InterPro"/>
</dbReference>
<proteinExistence type="predicted"/>
<name>A0A3N4LXH5_9PEZI</name>
<dbReference type="AlphaFoldDB" id="A0A3N4LXH5"/>
<feature type="compositionally biased region" description="Pro residues" evidence="2">
    <location>
        <begin position="321"/>
        <end position="342"/>
    </location>
</feature>
<dbReference type="CDD" id="cd00067">
    <property type="entry name" value="GAL4"/>
    <property type="match status" value="1"/>
</dbReference>
<gene>
    <name evidence="4" type="ORF">L211DRAFT_558223</name>
</gene>
<feature type="region of interest" description="Disordered" evidence="2">
    <location>
        <begin position="240"/>
        <end position="412"/>
    </location>
</feature>
<feature type="compositionally biased region" description="Low complexity" evidence="2">
    <location>
        <begin position="367"/>
        <end position="380"/>
    </location>
</feature>